<dbReference type="InterPro" id="IPR000266">
    <property type="entry name" value="Ribosomal_uS17"/>
</dbReference>
<evidence type="ECO:0000313" key="4">
    <source>
        <dbReference type="EMBL" id="THU61435.1"/>
    </source>
</evidence>
<proteinExistence type="inferred from homology"/>
<evidence type="ECO:0008006" key="6">
    <source>
        <dbReference type="Google" id="ProtNLM"/>
    </source>
</evidence>
<dbReference type="Pfam" id="PF00366">
    <property type="entry name" value="Ribosomal_S17"/>
    <property type="match status" value="1"/>
</dbReference>
<protein>
    <recommendedName>
        <fullName evidence="6">40S ribosomal protein S11 N-terminal domain-containing protein</fullName>
    </recommendedName>
</protein>
<organism evidence="4 5">
    <name type="scientific">Musa balbisiana</name>
    <name type="common">Banana</name>
    <dbReference type="NCBI Taxonomy" id="52838"/>
    <lineage>
        <taxon>Eukaryota</taxon>
        <taxon>Viridiplantae</taxon>
        <taxon>Streptophyta</taxon>
        <taxon>Embryophyta</taxon>
        <taxon>Tracheophyta</taxon>
        <taxon>Spermatophyta</taxon>
        <taxon>Magnoliopsida</taxon>
        <taxon>Liliopsida</taxon>
        <taxon>Zingiberales</taxon>
        <taxon>Musaceae</taxon>
        <taxon>Musa</taxon>
    </lineage>
</organism>
<comment type="similarity">
    <text evidence="1">Belongs to the universal ribosomal protein uS17 family.</text>
</comment>
<name>A0A4S8JI58_MUSBA</name>
<dbReference type="STRING" id="52838.A0A4S8JI58"/>
<gene>
    <name evidence="4" type="ORF">C4D60_Mb07t23250</name>
</gene>
<keyword evidence="3" id="KW-0687">Ribonucleoprotein</keyword>
<evidence type="ECO:0000256" key="3">
    <source>
        <dbReference type="ARBA" id="ARBA00023274"/>
    </source>
</evidence>
<comment type="caution">
    <text evidence="4">The sequence shown here is derived from an EMBL/GenBank/DDBJ whole genome shotgun (WGS) entry which is preliminary data.</text>
</comment>
<dbReference type="Proteomes" id="UP000317650">
    <property type="component" value="Chromosome 7"/>
</dbReference>
<dbReference type="GO" id="GO:0006412">
    <property type="term" value="P:translation"/>
    <property type="evidence" value="ECO:0007669"/>
    <property type="project" value="InterPro"/>
</dbReference>
<evidence type="ECO:0000313" key="5">
    <source>
        <dbReference type="Proteomes" id="UP000317650"/>
    </source>
</evidence>
<dbReference type="Gene3D" id="2.40.50.1000">
    <property type="match status" value="1"/>
</dbReference>
<dbReference type="InterPro" id="IPR012340">
    <property type="entry name" value="NA-bd_OB-fold"/>
</dbReference>
<evidence type="ECO:0000256" key="2">
    <source>
        <dbReference type="ARBA" id="ARBA00022980"/>
    </source>
</evidence>
<dbReference type="EMBL" id="PYDT01000005">
    <property type="protein sequence ID" value="THU61435.1"/>
    <property type="molecule type" value="Genomic_DNA"/>
</dbReference>
<dbReference type="SUPFAM" id="SSF50249">
    <property type="entry name" value="Nucleic acid-binding proteins"/>
    <property type="match status" value="1"/>
</dbReference>
<dbReference type="GO" id="GO:0022627">
    <property type="term" value="C:cytosolic small ribosomal subunit"/>
    <property type="evidence" value="ECO:0007669"/>
    <property type="project" value="TreeGrafter"/>
</dbReference>
<evidence type="ECO:0000256" key="1">
    <source>
        <dbReference type="ARBA" id="ARBA00010254"/>
    </source>
</evidence>
<reference evidence="4 5" key="1">
    <citation type="journal article" date="2019" name="Nat. Plants">
        <title>Genome sequencing of Musa balbisiana reveals subgenome evolution and function divergence in polyploid bananas.</title>
        <authorList>
            <person name="Yao X."/>
        </authorList>
    </citation>
    <scope>NUCLEOTIDE SEQUENCE [LARGE SCALE GENOMIC DNA]</scope>
    <source>
        <strain evidence="5">cv. DH-PKW</strain>
        <tissue evidence="4">Leaves</tissue>
    </source>
</reference>
<keyword evidence="5" id="KW-1185">Reference proteome</keyword>
<dbReference type="PANTHER" id="PTHR10744">
    <property type="entry name" value="40S RIBOSOMAL PROTEIN S11 FAMILY MEMBER"/>
    <property type="match status" value="1"/>
</dbReference>
<dbReference type="PANTHER" id="PTHR10744:SF9">
    <property type="entry name" value="40S RIBOSOMAL PROTEIN S11-RELATED"/>
    <property type="match status" value="1"/>
</dbReference>
<accession>A0A4S8JI58</accession>
<sequence>MNRTIIVRRNYLHYVKEIPKASKDHGMRRGTQIFLHTSPCFPIKEGDHVIIGQCRTLGFVRPLAKTVRFNVLKVISAGSTSGGGQKAFSAAGKDFVF</sequence>
<keyword evidence="2" id="KW-0689">Ribosomal protein</keyword>
<dbReference type="CDD" id="cd00364">
    <property type="entry name" value="Ribosomal_uS17"/>
    <property type="match status" value="1"/>
</dbReference>
<dbReference type="AlphaFoldDB" id="A0A4S8JI58"/>
<dbReference type="GO" id="GO:0003735">
    <property type="term" value="F:structural constituent of ribosome"/>
    <property type="evidence" value="ECO:0007669"/>
    <property type="project" value="InterPro"/>
</dbReference>